<gene>
    <name evidence="2" type="ORF">GCM10010420_44720</name>
</gene>
<evidence type="ECO:0000313" key="3">
    <source>
        <dbReference type="Proteomes" id="UP001500058"/>
    </source>
</evidence>
<feature type="region of interest" description="Disordered" evidence="1">
    <location>
        <begin position="292"/>
        <end position="329"/>
    </location>
</feature>
<comment type="caution">
    <text evidence="2">The sequence shown here is derived from an EMBL/GenBank/DDBJ whole genome shotgun (WGS) entry which is preliminary data.</text>
</comment>
<keyword evidence="3" id="KW-1185">Reference proteome</keyword>
<dbReference type="Proteomes" id="UP001500058">
    <property type="component" value="Unassembled WGS sequence"/>
</dbReference>
<dbReference type="RefSeq" id="WP_344632892.1">
    <property type="nucleotide sequence ID" value="NZ_BAAATJ010000024.1"/>
</dbReference>
<sequence length="329" mass="35547">MGRTAHTGNGGGHGRRRRTAEPGGLRRLTARRILRREVPSTVAVVADPAGFAAMRRYTTFVFDDHRSYLRHTEGLLRSLTVQGVHTRVGLFDPDDYEHFCTQERIDPDSPDSRTRYVAEIAATGATVRYRGQPLDRLLPLLMEDWEQQDAWERATDALTGLGPCADCGKDLGRAALEEATEILARLLDSAGPGTHHLVCSVSGGTGPLVAVAHVERAPHDTARTAREAAEGERLFRTVLAAGIAAGRPGGVVMRTAWDGREEVRGWRLHDGGLRPLTEAEVFSAYCTDARTGEPVPPEPGLAYRAGFPLPHPGTHGQGGEERDGGAGES</sequence>
<reference evidence="3" key="1">
    <citation type="journal article" date="2019" name="Int. J. Syst. Evol. Microbiol.">
        <title>The Global Catalogue of Microorganisms (GCM) 10K type strain sequencing project: providing services to taxonomists for standard genome sequencing and annotation.</title>
        <authorList>
            <consortium name="The Broad Institute Genomics Platform"/>
            <consortium name="The Broad Institute Genome Sequencing Center for Infectious Disease"/>
            <person name="Wu L."/>
            <person name="Ma J."/>
        </authorList>
    </citation>
    <scope>NUCLEOTIDE SEQUENCE [LARGE SCALE GENOMIC DNA]</scope>
    <source>
        <strain evidence="3">JCM 6921</strain>
    </source>
</reference>
<proteinExistence type="predicted"/>
<organism evidence="2 3">
    <name type="scientific">Streptomyces glaucosporus</name>
    <dbReference type="NCBI Taxonomy" id="284044"/>
    <lineage>
        <taxon>Bacteria</taxon>
        <taxon>Bacillati</taxon>
        <taxon>Actinomycetota</taxon>
        <taxon>Actinomycetes</taxon>
        <taxon>Kitasatosporales</taxon>
        <taxon>Streptomycetaceae</taxon>
        <taxon>Streptomyces</taxon>
    </lineage>
</organism>
<feature type="compositionally biased region" description="Basic and acidic residues" evidence="1">
    <location>
        <begin position="318"/>
        <end position="329"/>
    </location>
</feature>
<dbReference type="EMBL" id="BAAATJ010000024">
    <property type="protein sequence ID" value="GAA2410914.1"/>
    <property type="molecule type" value="Genomic_DNA"/>
</dbReference>
<name>A0ABP5VX52_9ACTN</name>
<feature type="region of interest" description="Disordered" evidence="1">
    <location>
        <begin position="1"/>
        <end position="26"/>
    </location>
</feature>
<evidence type="ECO:0000256" key="1">
    <source>
        <dbReference type="SAM" id="MobiDB-lite"/>
    </source>
</evidence>
<protein>
    <submittedName>
        <fullName evidence="2">Uncharacterized protein</fullName>
    </submittedName>
</protein>
<accession>A0ABP5VX52</accession>
<evidence type="ECO:0000313" key="2">
    <source>
        <dbReference type="EMBL" id="GAA2410914.1"/>
    </source>
</evidence>